<dbReference type="InterPro" id="IPR000531">
    <property type="entry name" value="Beta-barrel_TonB"/>
</dbReference>
<gene>
    <name evidence="7" type="ORF">ABR189_15000</name>
</gene>
<dbReference type="PANTHER" id="PTHR40980:SF4">
    <property type="entry name" value="TONB-DEPENDENT RECEPTOR-LIKE BETA-BARREL DOMAIN-CONTAINING PROTEIN"/>
    <property type="match status" value="1"/>
</dbReference>
<dbReference type="Pfam" id="PF07715">
    <property type="entry name" value="Plug"/>
    <property type="match status" value="1"/>
</dbReference>
<keyword evidence="7" id="KW-0675">Receptor</keyword>
<evidence type="ECO:0000259" key="6">
    <source>
        <dbReference type="Pfam" id="PF07715"/>
    </source>
</evidence>
<dbReference type="PANTHER" id="PTHR40980">
    <property type="entry name" value="PLUG DOMAIN-CONTAINING PROTEIN"/>
    <property type="match status" value="1"/>
</dbReference>
<keyword evidence="3" id="KW-0998">Cell outer membrane</keyword>
<dbReference type="EMBL" id="JBEXAC010000002">
    <property type="protein sequence ID" value="MET6998690.1"/>
    <property type="molecule type" value="Genomic_DNA"/>
</dbReference>
<evidence type="ECO:0000256" key="3">
    <source>
        <dbReference type="ARBA" id="ARBA00023237"/>
    </source>
</evidence>
<dbReference type="SUPFAM" id="SSF49464">
    <property type="entry name" value="Carboxypeptidase regulatory domain-like"/>
    <property type="match status" value="1"/>
</dbReference>
<dbReference type="Gene3D" id="3.55.50.30">
    <property type="match status" value="1"/>
</dbReference>
<comment type="caution">
    <text evidence="7">The sequence shown here is derived from an EMBL/GenBank/DDBJ whole genome shotgun (WGS) entry which is preliminary data.</text>
</comment>
<name>A0ABV2T8N0_9BACT</name>
<dbReference type="Gene3D" id="2.40.170.20">
    <property type="entry name" value="TonB-dependent receptor, beta-barrel domain"/>
    <property type="match status" value="1"/>
</dbReference>
<comment type="similarity">
    <text evidence="4">Belongs to the TonB-dependent receptor family.</text>
</comment>
<dbReference type="Pfam" id="PF13715">
    <property type="entry name" value="CarbopepD_reg_2"/>
    <property type="match status" value="1"/>
</dbReference>
<proteinExistence type="inferred from homology"/>
<evidence type="ECO:0000313" key="7">
    <source>
        <dbReference type="EMBL" id="MET6998690.1"/>
    </source>
</evidence>
<evidence type="ECO:0000313" key="8">
    <source>
        <dbReference type="Proteomes" id="UP001549749"/>
    </source>
</evidence>
<feature type="domain" description="TonB-dependent receptor-like beta-barrel" evidence="5">
    <location>
        <begin position="596"/>
        <end position="1094"/>
    </location>
</feature>
<accession>A0ABV2T8N0</accession>
<dbReference type="InterPro" id="IPR008969">
    <property type="entry name" value="CarboxyPept-like_regulatory"/>
</dbReference>
<keyword evidence="8" id="KW-1185">Reference proteome</keyword>
<evidence type="ECO:0000256" key="2">
    <source>
        <dbReference type="ARBA" id="ARBA00023136"/>
    </source>
</evidence>
<evidence type="ECO:0000259" key="5">
    <source>
        <dbReference type="Pfam" id="PF00593"/>
    </source>
</evidence>
<keyword evidence="2 4" id="KW-0472">Membrane</keyword>
<evidence type="ECO:0000256" key="4">
    <source>
        <dbReference type="RuleBase" id="RU003357"/>
    </source>
</evidence>
<dbReference type="InterPro" id="IPR012910">
    <property type="entry name" value="Plug_dom"/>
</dbReference>
<dbReference type="Pfam" id="PF00593">
    <property type="entry name" value="TonB_dep_Rec_b-barrel"/>
    <property type="match status" value="1"/>
</dbReference>
<protein>
    <submittedName>
        <fullName evidence="7">TonB-dependent receptor</fullName>
    </submittedName>
</protein>
<dbReference type="InterPro" id="IPR037066">
    <property type="entry name" value="Plug_dom_sf"/>
</dbReference>
<evidence type="ECO:0000256" key="1">
    <source>
        <dbReference type="ARBA" id="ARBA00004442"/>
    </source>
</evidence>
<dbReference type="InterPro" id="IPR036942">
    <property type="entry name" value="Beta-barrel_TonB_sf"/>
</dbReference>
<dbReference type="Gene3D" id="2.60.40.1120">
    <property type="entry name" value="Carboxypeptidase-like, regulatory domain"/>
    <property type="match status" value="1"/>
</dbReference>
<organism evidence="7 8">
    <name type="scientific">Chitinophaga defluvii</name>
    <dbReference type="NCBI Taxonomy" id="3163343"/>
    <lineage>
        <taxon>Bacteria</taxon>
        <taxon>Pseudomonadati</taxon>
        <taxon>Bacteroidota</taxon>
        <taxon>Chitinophagia</taxon>
        <taxon>Chitinophagales</taxon>
        <taxon>Chitinophagaceae</taxon>
        <taxon>Chitinophaga</taxon>
    </lineage>
</organism>
<sequence>MQKVVKVLDANGFIAHRKRFHLFLIMSIFLLFSQYVNAQDLSKKITVTIQDASIKEAFNKVKEQSGILFAFNADINKYAGKKVSIDRKDITVRQAIELIIAGTNLHFKKVDDQLLIEEKPAVKQQVSPNAAAGQGQGTGGLKGRIVEFETSQPLPGASVQILELNRGITTDSTGYYRFTGIRAGRYTLKVSFVSYATENQIVEVKANRDEVYDIKLQGNNQLGEVIVTATGKTRKPVAHASEKQVLQEIKAAQSVVSGISSQEISRSADRNVADVVKRISGVSVKDDKFIIVRGMNERYNLTYLNGNIAPSTEQYSRAFALDLLPTRIIDKILIYKSPAPDLMGDMTGGAVKIFTKDAKNVKHFDIELQSGFLQNTSFNKNFLTYTGGKYDFLGFDDGTRKLPSSVPGYGDFTRATISQKEYVKSFSNILTYGKKTALPPMQLTANYYNSFKVGGRPLSVLSSLSYKNESKKISVERMTGNLTLHGGTSLKNKGVDDQNTENAQLSLLQNFTYRLGDSTTIYFKNFVLQQGQTNTILKNREAELYYDINQQKWVMGGEGIKKRDIILSYNQRFLYSGNLGGNTSIGSKGKQKLDWNTGYTYSNLTTPDQRVIHLQQNDRTNIPVVGDPGQNWVPVWREQQQEEFMGNALEQGMISRVWIKNIESQYNGSVDYSYKWRPWATFKAGTYQQWKERKVFRRVFTVNEGDLNSLGQPVDFSYDAIGRRNPDMDMNLVIWRQQDLGQLWSDDYLRDDGTGLKVYDRTKGGDAYTATEQNNSAYLAASLLPMGTKLDIYGGVRVEYNRQKVAGALGTLGDIPGAVNTPVLADLKSTEILPSLNIGYRPSQPYVFRLSYGKTVNRPEFRELSPYQELDYNENQRIRGNSKLQLARIDNYDLRVEWYPKESGAGNESFSLGGFYKKIEHPIERVISKLNLDNGAANIQYMNADKADVYGIELDFRKYFNFIPGTFFRNLSFIGNASYIYSRAERTPVNNDGTNNLNDPVIRRQLQGQSPYTVNGGLYYENAGSGTKLGIILNQTGPRIYAAAIGRKAATTTGNYPDFGTQPSLIELARRQLDISATQRIGKGLQLKFSVQNLLNDAVRLAEDANFTYKYEKAQYIRSPTNAYFSGDLLASDYRPGRYFIITFTYSL</sequence>
<dbReference type="SUPFAM" id="SSF56935">
    <property type="entry name" value="Porins"/>
    <property type="match status" value="1"/>
</dbReference>
<feature type="domain" description="TonB-dependent receptor plug" evidence="6">
    <location>
        <begin position="252"/>
        <end position="350"/>
    </location>
</feature>
<dbReference type="RefSeq" id="WP_354661332.1">
    <property type="nucleotide sequence ID" value="NZ_JBEXAC010000002.1"/>
</dbReference>
<keyword evidence="4" id="KW-0798">TonB box</keyword>
<comment type="subcellular location">
    <subcellularLocation>
        <location evidence="1 4">Cell outer membrane</location>
    </subcellularLocation>
</comment>
<dbReference type="Gene3D" id="2.170.130.10">
    <property type="entry name" value="TonB-dependent receptor, plug domain"/>
    <property type="match status" value="1"/>
</dbReference>
<reference evidence="7 8" key="1">
    <citation type="submission" date="2024-06" db="EMBL/GenBank/DDBJ databases">
        <title>Chitinophaga defluvii sp. nov., isolated from municipal sewage.</title>
        <authorList>
            <person name="Zhang L."/>
        </authorList>
    </citation>
    <scope>NUCLEOTIDE SEQUENCE [LARGE SCALE GENOMIC DNA]</scope>
    <source>
        <strain evidence="7 8">H8</strain>
    </source>
</reference>
<dbReference type="Proteomes" id="UP001549749">
    <property type="component" value="Unassembled WGS sequence"/>
</dbReference>